<sequence length="128" mass="14883">MMAVSFRETFRNLRSESEKGSRKRGIKERGIPGNNFASRLSINVSEAFTGDVYWERTYVTKCLDVPAISNWRQPLACIDLTKKSFNQNHMDDIYSHSVNQYFVYTPLFGQDPSKIQGQRFTSHVQRPR</sequence>
<gene>
    <name evidence="1" type="ORF">CEXT_305061</name>
</gene>
<proteinExistence type="predicted"/>
<dbReference type="AlphaFoldDB" id="A0AAV4NYL6"/>
<evidence type="ECO:0000313" key="1">
    <source>
        <dbReference type="EMBL" id="GIX88848.1"/>
    </source>
</evidence>
<dbReference type="EMBL" id="BPLR01003802">
    <property type="protein sequence ID" value="GIX88848.1"/>
    <property type="molecule type" value="Genomic_DNA"/>
</dbReference>
<organism evidence="1 2">
    <name type="scientific">Caerostris extrusa</name>
    <name type="common">Bark spider</name>
    <name type="synonym">Caerostris bankana</name>
    <dbReference type="NCBI Taxonomy" id="172846"/>
    <lineage>
        <taxon>Eukaryota</taxon>
        <taxon>Metazoa</taxon>
        <taxon>Ecdysozoa</taxon>
        <taxon>Arthropoda</taxon>
        <taxon>Chelicerata</taxon>
        <taxon>Arachnida</taxon>
        <taxon>Araneae</taxon>
        <taxon>Araneomorphae</taxon>
        <taxon>Entelegynae</taxon>
        <taxon>Araneoidea</taxon>
        <taxon>Araneidae</taxon>
        <taxon>Caerostris</taxon>
    </lineage>
</organism>
<dbReference type="Proteomes" id="UP001054945">
    <property type="component" value="Unassembled WGS sequence"/>
</dbReference>
<keyword evidence="2" id="KW-1185">Reference proteome</keyword>
<name>A0AAV4NYL6_CAEEX</name>
<protein>
    <submittedName>
        <fullName evidence="1">Uncharacterized protein</fullName>
    </submittedName>
</protein>
<comment type="caution">
    <text evidence="1">The sequence shown here is derived from an EMBL/GenBank/DDBJ whole genome shotgun (WGS) entry which is preliminary data.</text>
</comment>
<accession>A0AAV4NYL6</accession>
<evidence type="ECO:0000313" key="2">
    <source>
        <dbReference type="Proteomes" id="UP001054945"/>
    </source>
</evidence>
<reference evidence="1 2" key="1">
    <citation type="submission" date="2021-06" db="EMBL/GenBank/DDBJ databases">
        <title>Caerostris extrusa draft genome.</title>
        <authorList>
            <person name="Kono N."/>
            <person name="Arakawa K."/>
        </authorList>
    </citation>
    <scope>NUCLEOTIDE SEQUENCE [LARGE SCALE GENOMIC DNA]</scope>
</reference>